<dbReference type="RefSeq" id="WP_353650192.1">
    <property type="nucleotide sequence ID" value="NZ_CP159218.1"/>
</dbReference>
<sequence>MTDAALQVGARRTRVLVQFYDQVLQYTAPGPSSDPALFFRWSHVALDDPELIQAEGIAPLSDGYGFASISEAGPGGRAAGLSIAPCR</sequence>
<evidence type="ECO:0000313" key="1">
    <source>
        <dbReference type="EMBL" id="XCG64579.1"/>
    </source>
</evidence>
<dbReference type="AlphaFoldDB" id="A0AAU8DQJ5"/>
<accession>A0AAU8DQJ5</accession>
<name>A0AAU8DQJ5_9ACTN</name>
<gene>
    <name evidence="1" type="ORF">ABLG96_04375</name>
</gene>
<dbReference type="EMBL" id="CP159218">
    <property type="protein sequence ID" value="XCG64579.1"/>
    <property type="molecule type" value="Genomic_DNA"/>
</dbReference>
<organism evidence="1">
    <name type="scientific">Nakamurella sp. A5-74</name>
    <dbReference type="NCBI Taxonomy" id="3158264"/>
    <lineage>
        <taxon>Bacteria</taxon>
        <taxon>Bacillati</taxon>
        <taxon>Actinomycetota</taxon>
        <taxon>Actinomycetes</taxon>
        <taxon>Nakamurellales</taxon>
        <taxon>Nakamurellaceae</taxon>
        <taxon>Nakamurella</taxon>
    </lineage>
</organism>
<proteinExistence type="predicted"/>
<protein>
    <submittedName>
        <fullName evidence="1">Uncharacterized protein</fullName>
    </submittedName>
</protein>
<reference evidence="1" key="1">
    <citation type="submission" date="2024-05" db="EMBL/GenBank/DDBJ databases">
        <authorList>
            <person name="Cai S.Y."/>
            <person name="Jin L.M."/>
            <person name="Li H.R."/>
        </authorList>
    </citation>
    <scope>NUCLEOTIDE SEQUENCE</scope>
    <source>
        <strain evidence="1">A5-74</strain>
    </source>
</reference>